<protein>
    <submittedName>
        <fullName evidence="1">Uncharacterized protein</fullName>
    </submittedName>
</protein>
<organism evidence="1 2">
    <name type="scientific">Blattamonas nauphoetae</name>
    <dbReference type="NCBI Taxonomy" id="2049346"/>
    <lineage>
        <taxon>Eukaryota</taxon>
        <taxon>Metamonada</taxon>
        <taxon>Preaxostyla</taxon>
        <taxon>Oxymonadida</taxon>
        <taxon>Blattamonas</taxon>
    </lineage>
</organism>
<evidence type="ECO:0000313" key="1">
    <source>
        <dbReference type="EMBL" id="KAK2960257.1"/>
    </source>
</evidence>
<gene>
    <name evidence="1" type="ORF">BLNAU_4810</name>
</gene>
<evidence type="ECO:0000313" key="2">
    <source>
        <dbReference type="Proteomes" id="UP001281761"/>
    </source>
</evidence>
<accession>A0ABQ9Y910</accession>
<name>A0ABQ9Y910_9EUKA</name>
<keyword evidence="2" id="KW-1185">Reference proteome</keyword>
<sequence>MQISHFLFTLYSTRDAEPTFLTTVVHHPCPVECCGLSPVFLVTFVSSMNLRVAWNEHDTIFAHVLPPADPFIHPSSANHAWTDTRDQFTVFVRLPSDSLLVCTVSTGKTTNKRCRSSPKDLSTESLMLRHLSSILVVPISSFGNTVLGVGINTMETFSRYFLSLNNRVKDGTTLGKSATHRAFHSRTQHNGYQEPQTIISVDGPNQKVGTVANVKINGMLKIVNVFVDLIDGKGSFDLHNMFLDCCDPLKMARRLITCESIVRFDIFKQTVMNMENEGEMSSNSLSFHTPN</sequence>
<comment type="caution">
    <text evidence="1">The sequence shown here is derived from an EMBL/GenBank/DDBJ whole genome shotgun (WGS) entry which is preliminary data.</text>
</comment>
<dbReference type="EMBL" id="JARBJD010000024">
    <property type="protein sequence ID" value="KAK2960257.1"/>
    <property type="molecule type" value="Genomic_DNA"/>
</dbReference>
<reference evidence="1 2" key="1">
    <citation type="journal article" date="2022" name="bioRxiv">
        <title>Genomics of Preaxostyla Flagellates Illuminates Evolutionary Transitions and the Path Towards Mitochondrial Loss.</title>
        <authorList>
            <person name="Novak L.V.F."/>
            <person name="Treitli S.C."/>
            <person name="Pyrih J."/>
            <person name="Halakuc P."/>
            <person name="Pipaliya S.V."/>
            <person name="Vacek V."/>
            <person name="Brzon O."/>
            <person name="Soukal P."/>
            <person name="Eme L."/>
            <person name="Dacks J.B."/>
            <person name="Karnkowska A."/>
            <person name="Elias M."/>
            <person name="Hampl V."/>
        </authorList>
    </citation>
    <scope>NUCLEOTIDE SEQUENCE [LARGE SCALE GENOMIC DNA]</scope>
    <source>
        <strain evidence="1">NAU3</strain>
        <tissue evidence="1">Gut</tissue>
    </source>
</reference>
<dbReference type="Proteomes" id="UP001281761">
    <property type="component" value="Unassembled WGS sequence"/>
</dbReference>
<proteinExistence type="predicted"/>